<protein>
    <submittedName>
        <fullName evidence="4">GNAT family N-acetyltransferase</fullName>
    </submittedName>
</protein>
<comment type="caution">
    <text evidence="4">The sequence shown here is derived from an EMBL/GenBank/DDBJ whole genome shotgun (WGS) entry which is preliminary data.</text>
</comment>
<reference evidence="4 5" key="1">
    <citation type="submission" date="2020-07" db="EMBL/GenBank/DDBJ databases">
        <authorList>
            <person name="Xu S."/>
            <person name="Li A."/>
        </authorList>
    </citation>
    <scope>NUCLEOTIDE SEQUENCE [LARGE SCALE GENOMIC DNA]</scope>
    <source>
        <strain evidence="4 5">SG-8</strain>
    </source>
</reference>
<feature type="domain" description="N-acetyltransferase" evidence="3">
    <location>
        <begin position="6"/>
        <end position="157"/>
    </location>
</feature>
<dbReference type="PANTHER" id="PTHR43420:SF49">
    <property type="entry name" value="AMINO GROUP ACETYL TRANSFERASE"/>
    <property type="match status" value="1"/>
</dbReference>
<dbReference type="EMBL" id="JACHTE010000001">
    <property type="protein sequence ID" value="MBB1086944.1"/>
    <property type="molecule type" value="Genomic_DNA"/>
</dbReference>
<dbReference type="GO" id="GO:0016747">
    <property type="term" value="F:acyltransferase activity, transferring groups other than amino-acyl groups"/>
    <property type="evidence" value="ECO:0007669"/>
    <property type="project" value="InterPro"/>
</dbReference>
<evidence type="ECO:0000256" key="1">
    <source>
        <dbReference type="ARBA" id="ARBA00022679"/>
    </source>
</evidence>
<name>A0A7W3U136_9GAMM</name>
<dbReference type="CDD" id="cd04301">
    <property type="entry name" value="NAT_SF"/>
    <property type="match status" value="1"/>
</dbReference>
<dbReference type="InterPro" id="IPR050680">
    <property type="entry name" value="YpeA/RimI_acetyltransf"/>
</dbReference>
<sequence length="166" mass="18147">MSTQSITIRHLEPADIAQVHALYAEPHAYADTLQLPFQPVAAWDRKLDCSQPGTACLVALRGDEVVGQIGVEVHQSPRRRHVATFGMGVKAAAQGTGVGSALVAAAIELCEKWMNVSRIELEVYTDNAAAIRLYEKHGFTIEGTCRRYAFRNGQYVDVHVMARVAA</sequence>
<evidence type="ECO:0000256" key="2">
    <source>
        <dbReference type="ARBA" id="ARBA00023315"/>
    </source>
</evidence>
<evidence type="ECO:0000313" key="4">
    <source>
        <dbReference type="EMBL" id="MBB1086944.1"/>
    </source>
</evidence>
<organism evidence="4 5">
    <name type="scientific">Marilutibacter penaei</name>
    <dbReference type="NCBI Taxonomy" id="2759900"/>
    <lineage>
        <taxon>Bacteria</taxon>
        <taxon>Pseudomonadati</taxon>
        <taxon>Pseudomonadota</taxon>
        <taxon>Gammaproteobacteria</taxon>
        <taxon>Lysobacterales</taxon>
        <taxon>Lysobacteraceae</taxon>
        <taxon>Marilutibacter</taxon>
    </lineage>
</organism>
<dbReference type="Pfam" id="PF00583">
    <property type="entry name" value="Acetyltransf_1"/>
    <property type="match status" value="1"/>
</dbReference>
<dbReference type="SUPFAM" id="SSF55729">
    <property type="entry name" value="Acyl-CoA N-acyltransferases (Nat)"/>
    <property type="match status" value="1"/>
</dbReference>
<gene>
    <name evidence="4" type="ORF">H4F99_00415</name>
</gene>
<keyword evidence="2" id="KW-0012">Acyltransferase</keyword>
<dbReference type="Proteomes" id="UP000552587">
    <property type="component" value="Unassembled WGS sequence"/>
</dbReference>
<dbReference type="InterPro" id="IPR000182">
    <property type="entry name" value="GNAT_dom"/>
</dbReference>
<proteinExistence type="predicted"/>
<keyword evidence="5" id="KW-1185">Reference proteome</keyword>
<evidence type="ECO:0000259" key="3">
    <source>
        <dbReference type="PROSITE" id="PS51186"/>
    </source>
</evidence>
<dbReference type="Gene3D" id="3.40.630.30">
    <property type="match status" value="1"/>
</dbReference>
<dbReference type="PROSITE" id="PS51186">
    <property type="entry name" value="GNAT"/>
    <property type="match status" value="1"/>
</dbReference>
<accession>A0A7W3U136</accession>
<dbReference type="RefSeq" id="WP_182667741.1">
    <property type="nucleotide sequence ID" value="NZ_JACHTE010000001.1"/>
</dbReference>
<keyword evidence="1 4" id="KW-0808">Transferase</keyword>
<dbReference type="AlphaFoldDB" id="A0A7W3U136"/>
<evidence type="ECO:0000313" key="5">
    <source>
        <dbReference type="Proteomes" id="UP000552587"/>
    </source>
</evidence>
<dbReference type="InterPro" id="IPR016181">
    <property type="entry name" value="Acyl_CoA_acyltransferase"/>
</dbReference>
<dbReference type="PANTHER" id="PTHR43420">
    <property type="entry name" value="ACETYLTRANSFERASE"/>
    <property type="match status" value="1"/>
</dbReference>